<name>W9QJZ9_9ROSA</name>
<dbReference type="AlphaFoldDB" id="W9QJZ9"/>
<feature type="region of interest" description="Disordered" evidence="1">
    <location>
        <begin position="1"/>
        <end position="37"/>
    </location>
</feature>
<evidence type="ECO:0000313" key="2">
    <source>
        <dbReference type="EMBL" id="EXB38945.1"/>
    </source>
</evidence>
<proteinExistence type="predicted"/>
<dbReference type="EMBL" id="KE343704">
    <property type="protein sequence ID" value="EXB38945.1"/>
    <property type="molecule type" value="Genomic_DNA"/>
</dbReference>
<accession>W9QJZ9</accession>
<evidence type="ECO:0000256" key="1">
    <source>
        <dbReference type="SAM" id="MobiDB-lite"/>
    </source>
</evidence>
<evidence type="ECO:0000313" key="3">
    <source>
        <dbReference type="Proteomes" id="UP000030645"/>
    </source>
</evidence>
<dbReference type="Proteomes" id="UP000030645">
    <property type="component" value="Unassembled WGS sequence"/>
</dbReference>
<gene>
    <name evidence="2" type="ORF">L484_027380</name>
</gene>
<keyword evidence="3" id="KW-1185">Reference proteome</keyword>
<sequence length="76" mass="9028">MAADAFPQNKTLRIQSSRPRPSKAQPARSQNRNRRRLIDPRSCIHHHRVQPHNLRLRSRFKLRALVGQWCWRSLAP</sequence>
<organism evidence="2 3">
    <name type="scientific">Morus notabilis</name>
    <dbReference type="NCBI Taxonomy" id="981085"/>
    <lineage>
        <taxon>Eukaryota</taxon>
        <taxon>Viridiplantae</taxon>
        <taxon>Streptophyta</taxon>
        <taxon>Embryophyta</taxon>
        <taxon>Tracheophyta</taxon>
        <taxon>Spermatophyta</taxon>
        <taxon>Magnoliopsida</taxon>
        <taxon>eudicotyledons</taxon>
        <taxon>Gunneridae</taxon>
        <taxon>Pentapetalae</taxon>
        <taxon>rosids</taxon>
        <taxon>fabids</taxon>
        <taxon>Rosales</taxon>
        <taxon>Moraceae</taxon>
        <taxon>Moreae</taxon>
        <taxon>Morus</taxon>
    </lineage>
</organism>
<protein>
    <submittedName>
        <fullName evidence="2">Uncharacterized protein</fullName>
    </submittedName>
</protein>
<reference evidence="3" key="1">
    <citation type="submission" date="2013-01" db="EMBL/GenBank/DDBJ databases">
        <title>Draft Genome Sequence of a Mulberry Tree, Morus notabilis C.K. Schneid.</title>
        <authorList>
            <person name="He N."/>
            <person name="Zhao S."/>
        </authorList>
    </citation>
    <scope>NUCLEOTIDE SEQUENCE</scope>
</reference>
<feature type="compositionally biased region" description="Polar residues" evidence="1">
    <location>
        <begin position="8"/>
        <end position="19"/>
    </location>
</feature>